<sequence>MLRMLSKTTATVAKIGRSDSDKRYSAIGEDDLSNWELIDASESDEEDLFYFDGDEVIIAGDGVIEPKPDVAEYELPCELSDSVAAAAADICTVLDLSPPLIYPTAVASLDRSFVSSNGCGDQDDGAYGDDFDDELVPWDVRKKIGRERMKKIDKKGGQQQQRHSKTKRLPCYYKVRPGSLC</sequence>
<reference evidence="1 2" key="1">
    <citation type="journal article" date="2013" name="BMC Genomics">
        <title>The miniature genome of a carnivorous plant Genlisea aurea contains a low number of genes and short non-coding sequences.</title>
        <authorList>
            <person name="Leushkin E.V."/>
            <person name="Sutormin R.A."/>
            <person name="Nabieva E.R."/>
            <person name="Penin A.A."/>
            <person name="Kondrashov A.S."/>
            <person name="Logacheva M.D."/>
        </authorList>
    </citation>
    <scope>NUCLEOTIDE SEQUENCE [LARGE SCALE GENOMIC DNA]</scope>
</reference>
<dbReference type="AlphaFoldDB" id="S8E634"/>
<dbReference type="Proteomes" id="UP000015453">
    <property type="component" value="Unassembled WGS sequence"/>
</dbReference>
<keyword evidence="2" id="KW-1185">Reference proteome</keyword>
<protein>
    <submittedName>
        <fullName evidence="1">Uncharacterized protein</fullName>
    </submittedName>
</protein>
<gene>
    <name evidence="1" type="ORF">M569_03491</name>
</gene>
<comment type="caution">
    <text evidence="1">The sequence shown here is derived from an EMBL/GenBank/DDBJ whole genome shotgun (WGS) entry which is preliminary data.</text>
</comment>
<name>S8E634_9LAMI</name>
<dbReference type="PANTHER" id="PTHR48213:SF1">
    <property type="entry name" value="PROSTATIC SPERMINE-BINDING-LIKE PROTEIN"/>
    <property type="match status" value="1"/>
</dbReference>
<dbReference type="EMBL" id="AUSU01001329">
    <property type="protein sequence ID" value="EPS71268.1"/>
    <property type="molecule type" value="Genomic_DNA"/>
</dbReference>
<accession>S8E634</accession>
<proteinExistence type="predicted"/>
<evidence type="ECO:0000313" key="2">
    <source>
        <dbReference type="Proteomes" id="UP000015453"/>
    </source>
</evidence>
<evidence type="ECO:0000313" key="1">
    <source>
        <dbReference type="EMBL" id="EPS71268.1"/>
    </source>
</evidence>
<dbReference type="PANTHER" id="PTHR48213">
    <property type="entry name" value="VID27-LIKE PROTEIN"/>
    <property type="match status" value="1"/>
</dbReference>
<organism evidence="1 2">
    <name type="scientific">Genlisea aurea</name>
    <dbReference type="NCBI Taxonomy" id="192259"/>
    <lineage>
        <taxon>Eukaryota</taxon>
        <taxon>Viridiplantae</taxon>
        <taxon>Streptophyta</taxon>
        <taxon>Embryophyta</taxon>
        <taxon>Tracheophyta</taxon>
        <taxon>Spermatophyta</taxon>
        <taxon>Magnoliopsida</taxon>
        <taxon>eudicotyledons</taxon>
        <taxon>Gunneridae</taxon>
        <taxon>Pentapetalae</taxon>
        <taxon>asterids</taxon>
        <taxon>lamiids</taxon>
        <taxon>Lamiales</taxon>
        <taxon>Lentibulariaceae</taxon>
        <taxon>Genlisea</taxon>
    </lineage>
</organism>
<dbReference type="OrthoDB" id="1719291at2759"/>